<dbReference type="REBASE" id="36503">
    <property type="entry name" value="MokIH1ORF255P"/>
</dbReference>
<dbReference type="PIRSF" id="PIRSF016080">
    <property type="entry name" value="Restrict_endonuc_II_DpmII"/>
    <property type="match status" value="1"/>
</dbReference>
<dbReference type="STRING" id="647113.Metok_0256"/>
<dbReference type="Proteomes" id="UP000009296">
    <property type="component" value="Chromosome"/>
</dbReference>
<evidence type="ECO:0000313" key="4">
    <source>
        <dbReference type="Proteomes" id="UP000009296"/>
    </source>
</evidence>
<reference evidence="3" key="1">
    <citation type="submission" date="2011-05" db="EMBL/GenBank/DDBJ databases">
        <title>Complete sequence of chromosome of Methanothermococcus okinawensis IH1.</title>
        <authorList>
            <consortium name="US DOE Joint Genome Institute"/>
            <person name="Lucas S."/>
            <person name="Han J."/>
            <person name="Lapidus A."/>
            <person name="Cheng J.-F."/>
            <person name="Goodwin L."/>
            <person name="Pitluck S."/>
            <person name="Peters L."/>
            <person name="Mikhailova N."/>
            <person name="Held B."/>
            <person name="Han C."/>
            <person name="Tapia R."/>
            <person name="Land M."/>
            <person name="Hauser L."/>
            <person name="Kyrpides N."/>
            <person name="Ivanova N."/>
            <person name="Pagani I."/>
            <person name="Sieprawska-Lupa M."/>
            <person name="Takai K."/>
            <person name="Miyazaki J."/>
            <person name="Whitman W."/>
            <person name="Woyke T."/>
        </authorList>
    </citation>
    <scope>NUCLEOTIDE SEQUENCE [LARGE SCALE GENOMIC DNA]</scope>
    <source>
        <strain evidence="3">IH1</strain>
    </source>
</reference>
<accession>F8ANQ0</accession>
<evidence type="ECO:0000313" key="3">
    <source>
        <dbReference type="EMBL" id="AEH06248.1"/>
    </source>
</evidence>
<dbReference type="RefSeq" id="WP_013866434.1">
    <property type="nucleotide sequence ID" value="NC_015636.1"/>
</dbReference>
<keyword evidence="4" id="KW-1185">Reference proteome</keyword>
<evidence type="ECO:0000259" key="2">
    <source>
        <dbReference type="Pfam" id="PF04556"/>
    </source>
</evidence>
<dbReference type="Pfam" id="PF04556">
    <property type="entry name" value="DpnII"/>
    <property type="match status" value="1"/>
</dbReference>
<keyword evidence="1" id="KW-0255">Endonuclease</keyword>
<sequence length="290" mass="34116">MDFEYIINNLLDTIKTYDFFVDWNKVENNVKKIEKRLCILNYLIGKENFKGEFFGLLKEYPEVITVFPILIAVRDDEIKILNENVEVEDLDFKEKSNLSDKEIERYYEFFKKSGLEELLKNKKIKNLVDYVFGVEVGMDTNARKNRTGKIMENIVEKYIMENLANHKELEYIPQATKNKIKHKWRIDLILDKTNRKFDFALYNKNTKILYLIEVNFYSGGGSKLKSTAGEYETLNEFIHNNNKNVKFIWITDGKGWTTAKNPLNESFNSGVTILNLKMIKDGILKDIVLK</sequence>
<dbReference type="GO" id="GO:0009036">
    <property type="term" value="F:type II site-specific deoxyribonuclease activity"/>
    <property type="evidence" value="ECO:0007669"/>
    <property type="project" value="UniProtKB-UniRule"/>
</dbReference>
<dbReference type="EC" id="3.1.21.4" evidence="1"/>
<evidence type="ECO:0000256" key="1">
    <source>
        <dbReference type="PIRNR" id="PIRNR016080"/>
    </source>
</evidence>
<dbReference type="EMBL" id="CP002792">
    <property type="protein sequence ID" value="AEH06248.1"/>
    <property type="molecule type" value="Genomic_DNA"/>
</dbReference>
<gene>
    <name evidence="3" type="ordered locus">Metok_0256</name>
</gene>
<comment type="similarity">
    <text evidence="1">Belongs to the DpnII type II restriction endonuclease family.</text>
</comment>
<protein>
    <recommendedName>
        <fullName evidence="1">Type-2 restriction enzyme</fullName>
        <ecNumber evidence="1">3.1.21.4</ecNumber>
    </recommendedName>
</protein>
<proteinExistence type="inferred from homology"/>
<dbReference type="InterPro" id="IPR021191">
    <property type="entry name" value="Restrct_endonuc_II_DpnII"/>
</dbReference>
<keyword evidence="1" id="KW-0540">Nuclease</keyword>
<dbReference type="GO" id="GO:0003677">
    <property type="term" value="F:DNA binding"/>
    <property type="evidence" value="ECO:0007669"/>
    <property type="project" value="UniProtKB-UniRule"/>
</dbReference>
<dbReference type="KEGG" id="mok:Metok_0256"/>
<dbReference type="GO" id="GO:0009307">
    <property type="term" value="P:DNA restriction-modification system"/>
    <property type="evidence" value="ECO:0007669"/>
    <property type="project" value="UniProtKB-UniRule"/>
</dbReference>
<dbReference type="GeneID" id="10772373"/>
<keyword evidence="1" id="KW-0680">Restriction system</keyword>
<feature type="domain" description="Restriction endonuclease type II DpnII-like" evidence="2">
    <location>
        <begin position="2"/>
        <end position="285"/>
    </location>
</feature>
<dbReference type="AlphaFoldDB" id="F8ANQ0"/>
<dbReference type="InterPro" id="IPR011335">
    <property type="entry name" value="Restrct_endonuc-II-like"/>
</dbReference>
<organism evidence="3 4">
    <name type="scientific">Methanothermococcus okinawensis (strain DSM 14208 / JCM 11175 / IH1)</name>
    <dbReference type="NCBI Taxonomy" id="647113"/>
    <lineage>
        <taxon>Archaea</taxon>
        <taxon>Methanobacteriati</taxon>
        <taxon>Methanobacteriota</taxon>
        <taxon>Methanomada group</taxon>
        <taxon>Methanococci</taxon>
        <taxon>Methanococcales</taxon>
        <taxon>Methanococcaceae</taxon>
        <taxon>Methanothermococcus</taxon>
    </lineage>
</organism>
<dbReference type="SUPFAM" id="SSF52980">
    <property type="entry name" value="Restriction endonuclease-like"/>
    <property type="match status" value="1"/>
</dbReference>
<name>F8ANQ0_METOI</name>
<dbReference type="OrthoDB" id="268803at2157"/>
<dbReference type="HOGENOM" id="CLU_089327_0_0_2"/>
<comment type="function">
    <text evidence="1">A P subtype restriction enzyme that recognizes the double-stranded unmethylated sequence 5'-GATC-3'.</text>
</comment>
<dbReference type="eggNOG" id="arCOG06575">
    <property type="taxonomic scope" value="Archaea"/>
</dbReference>
<dbReference type="InterPro" id="IPR007637">
    <property type="entry name" value="Restrct_endonuc_II_DpnII-like"/>
</dbReference>
<comment type="catalytic activity">
    <reaction evidence="1">
        <text>Endonucleolytic cleavage of DNA to give specific double-stranded fragments with terminal 5'-phosphates.</text>
        <dbReference type="EC" id="3.1.21.4"/>
    </reaction>
</comment>
<keyword evidence="1 3" id="KW-0378">Hydrolase</keyword>